<dbReference type="InterPro" id="IPR001492">
    <property type="entry name" value="Flagellin"/>
</dbReference>
<evidence type="ECO:0000259" key="6">
    <source>
        <dbReference type="Pfam" id="PF00669"/>
    </source>
</evidence>
<dbReference type="Gene3D" id="2.30.220.10">
    <property type="entry name" value="f41 fragment of flagellin, C-terminal domain"/>
    <property type="match status" value="1"/>
</dbReference>
<reference evidence="8" key="1">
    <citation type="submission" date="2020-07" db="EMBL/GenBank/DDBJ databases">
        <title>Nitrate ammonifying Pseudomonas campi sp. nov. isolated from German agricultural grassland.</title>
        <authorList>
            <person name="Timsy T."/>
            <person name="Ulrich A."/>
            <person name="Spanner T."/>
            <person name="Foesel B."/>
            <person name="Kolb S."/>
            <person name="Horn M.A."/>
            <person name="Behrendt U."/>
        </authorList>
    </citation>
    <scope>NUCLEOTIDE SEQUENCE</scope>
    <source>
        <strain evidence="8">S1-A32-2</strain>
    </source>
</reference>
<dbReference type="AlphaFoldDB" id="A0A6M8G9Q3"/>
<dbReference type="GO" id="GO:0005576">
    <property type="term" value="C:extracellular region"/>
    <property type="evidence" value="ECO:0007669"/>
    <property type="project" value="UniProtKB-SubCell"/>
</dbReference>
<gene>
    <name evidence="8" type="ORF">HNE05_20055</name>
</gene>
<evidence type="ECO:0000259" key="7">
    <source>
        <dbReference type="Pfam" id="PF00700"/>
    </source>
</evidence>
<dbReference type="Pfam" id="PF00669">
    <property type="entry name" value="Flagellin_N"/>
    <property type="match status" value="1"/>
</dbReference>
<dbReference type="EMBL" id="CP053697">
    <property type="protein sequence ID" value="QKE65555.1"/>
    <property type="molecule type" value="Genomic_DNA"/>
</dbReference>
<dbReference type="Gene3D" id="1.20.1330.10">
    <property type="entry name" value="f41 fragment of flagellin, N-terminal domain"/>
    <property type="match status" value="1"/>
</dbReference>
<dbReference type="InterPro" id="IPR001029">
    <property type="entry name" value="Flagellin_N"/>
</dbReference>
<comment type="subcellular location">
    <subcellularLocation>
        <location evidence="4">Secreted</location>
    </subcellularLocation>
    <subcellularLocation>
        <location evidence="4">Bacterial flagellum</location>
    </subcellularLocation>
</comment>
<dbReference type="Gene3D" id="6.10.10.10">
    <property type="entry name" value="Flagellar export chaperone, C-terminal domain"/>
    <property type="match status" value="1"/>
</dbReference>
<dbReference type="PANTHER" id="PTHR42792">
    <property type="entry name" value="FLAGELLIN"/>
    <property type="match status" value="1"/>
</dbReference>
<dbReference type="Gene3D" id="2.170.280.10">
    <property type="entry name" value="f41 fragment of flagellin, middle domain"/>
    <property type="match status" value="1"/>
</dbReference>
<dbReference type="InterPro" id="IPR042187">
    <property type="entry name" value="Flagellin_C_sub2"/>
</dbReference>
<keyword evidence="8" id="KW-0969">Cilium</keyword>
<dbReference type="RefSeq" id="WP_173211517.1">
    <property type="nucleotide sequence ID" value="NZ_CP053697.2"/>
</dbReference>
<dbReference type="SUPFAM" id="SSF64518">
    <property type="entry name" value="Phase 1 flagellin"/>
    <property type="match status" value="1"/>
</dbReference>
<keyword evidence="2 4" id="KW-0964">Secreted</keyword>
<dbReference type="PRINTS" id="PR00207">
    <property type="entry name" value="FLAGELLIN"/>
</dbReference>
<keyword evidence="9" id="KW-1185">Reference proteome</keyword>
<proteinExistence type="inferred from homology"/>
<comment type="similarity">
    <text evidence="1 4">Belongs to the bacterial flagellin family.</text>
</comment>
<evidence type="ECO:0000256" key="1">
    <source>
        <dbReference type="ARBA" id="ARBA00005709"/>
    </source>
</evidence>
<evidence type="ECO:0000256" key="4">
    <source>
        <dbReference type="RuleBase" id="RU362073"/>
    </source>
</evidence>
<evidence type="ECO:0000313" key="8">
    <source>
        <dbReference type="EMBL" id="QKE65555.1"/>
    </source>
</evidence>
<dbReference type="PANTHER" id="PTHR42792:SF2">
    <property type="entry name" value="FLAGELLIN"/>
    <property type="match status" value="1"/>
</dbReference>
<feature type="domain" description="Flagellin N-terminal" evidence="6">
    <location>
        <begin position="6"/>
        <end position="140"/>
    </location>
</feature>
<name>A0A6M8G9Q3_9GAMM</name>
<dbReference type="Proteomes" id="UP000501379">
    <property type="component" value="Chromosome"/>
</dbReference>
<keyword evidence="5" id="KW-0175">Coiled coil</keyword>
<keyword evidence="3 4" id="KW-0975">Bacterial flagellum</keyword>
<accession>A0A6M8G9Q3</accession>
<evidence type="ECO:0000313" key="9">
    <source>
        <dbReference type="Proteomes" id="UP000501379"/>
    </source>
</evidence>
<evidence type="ECO:0000256" key="2">
    <source>
        <dbReference type="ARBA" id="ARBA00022525"/>
    </source>
</evidence>
<dbReference type="KEGG" id="pcam:HNE05_20055"/>
<feature type="domain" description="Flagellin C-terminal" evidence="7">
    <location>
        <begin position="406"/>
        <end position="491"/>
    </location>
</feature>
<dbReference type="Pfam" id="PF00700">
    <property type="entry name" value="Flagellin_C"/>
    <property type="match status" value="1"/>
</dbReference>
<sequence length="494" mass="51455">MALTLSNASSLGIQRSLSETSRALDVSMQRLSAGYRINSAKDDAAGLQIANRLTSQISGLGVAVRNANDGISLAQTAEGALQQSTTILQRMRDLALQAASGSNGLSERSALQEEVAQLQQELTRIAETTSFAGRKLLDGSFGSQLFQVGANAFETIAIGLGNYRSDTLGSNVRDLVNGTLGAATADQLGGLLEQAGTLADNDVSSELTIAGRGTATFDVAGSASQVARAINRQSETTGVTADARTVLQLTFSADDIYSFELYGRNSEAVSIHAEVEDGDLGLMAEAINARATTTGISARVEGDKLWLTSESGDDIAIESFLSNATGTAQAQNFDYQGLEELTVALATLDDDSALRAIGVVRLTSAVAFSSQAAAATLDGSVTSNTSSLETVDELDLLTDIGAQIAIGVIDGALIGIDSSRANLGAIQNRLEYTIANLENVAENLSAARSRIRDTDYAAEVSILVKNQILQQAATALLAQANQRPQAILSLLQGL</sequence>
<keyword evidence="8" id="KW-0282">Flagellum</keyword>
<keyword evidence="8" id="KW-0966">Cell projection</keyword>
<evidence type="ECO:0000256" key="3">
    <source>
        <dbReference type="ARBA" id="ARBA00023143"/>
    </source>
</evidence>
<evidence type="ECO:0000256" key="5">
    <source>
        <dbReference type="SAM" id="Coils"/>
    </source>
</evidence>
<organism evidence="8 9">
    <name type="scientific">Aquipseudomonas campi</name>
    <dbReference type="NCBI Taxonomy" id="2731681"/>
    <lineage>
        <taxon>Bacteria</taxon>
        <taxon>Pseudomonadati</taxon>
        <taxon>Pseudomonadota</taxon>
        <taxon>Gammaproteobacteria</taxon>
        <taxon>Pseudomonadales</taxon>
        <taxon>Pseudomonadaceae</taxon>
        <taxon>Aquipseudomonas</taxon>
    </lineage>
</organism>
<dbReference type="GO" id="GO:0005198">
    <property type="term" value="F:structural molecule activity"/>
    <property type="evidence" value="ECO:0007669"/>
    <property type="project" value="UniProtKB-UniRule"/>
</dbReference>
<feature type="coiled-coil region" evidence="5">
    <location>
        <begin position="427"/>
        <end position="454"/>
    </location>
</feature>
<dbReference type="InterPro" id="IPR046358">
    <property type="entry name" value="Flagellin_C"/>
</dbReference>
<protein>
    <recommendedName>
        <fullName evidence="4">Flagellin</fullName>
    </recommendedName>
</protein>
<dbReference type="GO" id="GO:0009288">
    <property type="term" value="C:bacterial-type flagellum"/>
    <property type="evidence" value="ECO:0007669"/>
    <property type="project" value="UniProtKB-SubCell"/>
</dbReference>
<comment type="function">
    <text evidence="4">Flagellin is the subunit protein which polymerizes to form the filaments of bacterial flagella.</text>
</comment>